<keyword evidence="1" id="KW-0812">Transmembrane</keyword>
<organism evidence="2 3">
    <name type="scientific">candidate division WOR-1 bacterium RIFCSPHIGHO2_01_FULL_53_15</name>
    <dbReference type="NCBI Taxonomy" id="1802564"/>
    <lineage>
        <taxon>Bacteria</taxon>
        <taxon>Bacillati</taxon>
        <taxon>Saganbacteria</taxon>
    </lineage>
</organism>
<evidence type="ECO:0000313" key="3">
    <source>
        <dbReference type="Proteomes" id="UP000178724"/>
    </source>
</evidence>
<keyword evidence="1" id="KW-1133">Transmembrane helix</keyword>
<gene>
    <name evidence="2" type="ORF">A2625_02095</name>
</gene>
<feature type="transmembrane region" description="Helical" evidence="1">
    <location>
        <begin position="131"/>
        <end position="151"/>
    </location>
</feature>
<feature type="transmembrane region" description="Helical" evidence="1">
    <location>
        <begin position="25"/>
        <end position="45"/>
    </location>
</feature>
<keyword evidence="1" id="KW-0472">Membrane</keyword>
<dbReference type="Proteomes" id="UP000178724">
    <property type="component" value="Unassembled WGS sequence"/>
</dbReference>
<evidence type="ECO:0000256" key="1">
    <source>
        <dbReference type="SAM" id="Phobius"/>
    </source>
</evidence>
<proteinExistence type="predicted"/>
<feature type="transmembrane region" description="Helical" evidence="1">
    <location>
        <begin position="52"/>
        <end position="74"/>
    </location>
</feature>
<evidence type="ECO:0008006" key="4">
    <source>
        <dbReference type="Google" id="ProtNLM"/>
    </source>
</evidence>
<evidence type="ECO:0000313" key="2">
    <source>
        <dbReference type="EMBL" id="OGB88818.1"/>
    </source>
</evidence>
<protein>
    <recommendedName>
        <fullName evidence="4">Rod shape-determining protein MreD</fullName>
    </recommendedName>
</protein>
<dbReference type="EMBL" id="METM01000033">
    <property type="protein sequence ID" value="OGB88818.1"/>
    <property type="molecule type" value="Genomic_DNA"/>
</dbReference>
<accession>A0A1F4PYS2</accession>
<reference evidence="2 3" key="1">
    <citation type="journal article" date="2016" name="Nat. Commun.">
        <title>Thousands of microbial genomes shed light on interconnected biogeochemical processes in an aquifer system.</title>
        <authorList>
            <person name="Anantharaman K."/>
            <person name="Brown C.T."/>
            <person name="Hug L.A."/>
            <person name="Sharon I."/>
            <person name="Castelle C.J."/>
            <person name="Probst A.J."/>
            <person name="Thomas B.C."/>
            <person name="Singh A."/>
            <person name="Wilkins M.J."/>
            <person name="Karaoz U."/>
            <person name="Brodie E.L."/>
            <person name="Williams K.H."/>
            <person name="Hubbard S.S."/>
            <person name="Banfield J.F."/>
        </authorList>
    </citation>
    <scope>NUCLEOTIDE SEQUENCE [LARGE SCALE GENOMIC DNA]</scope>
</reference>
<name>A0A1F4PYS2_UNCSA</name>
<sequence>MRIVKIAVFGLSVIGLQTTVFARLNFFGVIPDLVLVSVIAFAVVSQKTPANLFSASLAFVQDCLSFGLYLNTIIKVVINNIVAGVKDGYVGDEYALTAGLVAVFTPAYLLIEGAVYYFFLAKQLSPGYFIFKMFIATIYNLMLVPLIFPLVSEINRE</sequence>
<dbReference type="AlphaFoldDB" id="A0A1F4PYS2"/>
<feature type="transmembrane region" description="Helical" evidence="1">
    <location>
        <begin position="94"/>
        <end position="119"/>
    </location>
</feature>
<comment type="caution">
    <text evidence="2">The sequence shown here is derived from an EMBL/GenBank/DDBJ whole genome shotgun (WGS) entry which is preliminary data.</text>
</comment>